<dbReference type="Proteomes" id="UP001230908">
    <property type="component" value="Unassembled WGS sequence"/>
</dbReference>
<name>A0ABU0ZT83_9ACTN</name>
<keyword evidence="2" id="KW-0472">Membrane</keyword>
<sequence length="119" mass="13167">MTTPIDAEHPTFVTPTERDDIIDSDHRTRRDALRREIRQLDLRNATEIAAAQAESTRAALDAHEANMRAAIEQAIAAAQQTIAKLNTRPRWANYLFAAYIALLAVSVSVVIIQWATGTA</sequence>
<proteinExistence type="predicted"/>
<evidence type="ECO:0000313" key="3">
    <source>
        <dbReference type="EMBL" id="MDQ7910245.1"/>
    </source>
</evidence>
<evidence type="ECO:0000256" key="1">
    <source>
        <dbReference type="SAM" id="Coils"/>
    </source>
</evidence>
<feature type="transmembrane region" description="Helical" evidence="2">
    <location>
        <begin position="94"/>
        <end position="115"/>
    </location>
</feature>
<evidence type="ECO:0000313" key="4">
    <source>
        <dbReference type="Proteomes" id="UP001230908"/>
    </source>
</evidence>
<accession>A0ABU0ZT83</accession>
<feature type="coiled-coil region" evidence="1">
    <location>
        <begin position="53"/>
        <end position="88"/>
    </location>
</feature>
<evidence type="ECO:0000256" key="2">
    <source>
        <dbReference type="SAM" id="Phobius"/>
    </source>
</evidence>
<protein>
    <recommendedName>
        <fullName evidence="5">DUF3618 domain-containing protein</fullName>
    </recommendedName>
</protein>
<keyword evidence="2" id="KW-1133">Transmembrane helix</keyword>
<organism evidence="3 4">
    <name type="scientific">Phytohabitans maris</name>
    <dbReference type="NCBI Taxonomy" id="3071409"/>
    <lineage>
        <taxon>Bacteria</taxon>
        <taxon>Bacillati</taxon>
        <taxon>Actinomycetota</taxon>
        <taxon>Actinomycetes</taxon>
        <taxon>Micromonosporales</taxon>
        <taxon>Micromonosporaceae</taxon>
    </lineage>
</organism>
<gene>
    <name evidence="3" type="ORF">RB614_37705</name>
</gene>
<dbReference type="RefSeq" id="WP_308717495.1">
    <property type="nucleotide sequence ID" value="NZ_JAVHUY010000053.1"/>
</dbReference>
<keyword evidence="1" id="KW-0175">Coiled coil</keyword>
<evidence type="ECO:0008006" key="5">
    <source>
        <dbReference type="Google" id="ProtNLM"/>
    </source>
</evidence>
<keyword evidence="4" id="KW-1185">Reference proteome</keyword>
<keyword evidence="2" id="KW-0812">Transmembrane</keyword>
<comment type="caution">
    <text evidence="3">The sequence shown here is derived from an EMBL/GenBank/DDBJ whole genome shotgun (WGS) entry which is preliminary data.</text>
</comment>
<reference evidence="3 4" key="1">
    <citation type="submission" date="2023-08" db="EMBL/GenBank/DDBJ databases">
        <title>Phytohabitans sansha sp. nov., isolated from marine sediment.</title>
        <authorList>
            <person name="Zhao Y."/>
            <person name="Yi K."/>
        </authorList>
    </citation>
    <scope>NUCLEOTIDE SEQUENCE [LARGE SCALE GENOMIC DNA]</scope>
    <source>
        <strain evidence="3 4">ZYX-F-186</strain>
    </source>
</reference>
<dbReference type="EMBL" id="JAVHUY010000053">
    <property type="protein sequence ID" value="MDQ7910245.1"/>
    <property type="molecule type" value="Genomic_DNA"/>
</dbReference>